<dbReference type="GeneID" id="62227726"/>
<proteinExistence type="predicted"/>
<protein>
    <submittedName>
        <fullName evidence="1">Uncharacterized protein</fullName>
    </submittedName>
</protein>
<reference evidence="1 2" key="1">
    <citation type="journal article" date="2020" name="Genome Biol. Evol.">
        <title>Comparative genomics of Sclerotiniaceae.</title>
        <authorList>
            <person name="Valero Jimenez C.A."/>
            <person name="Steentjes M."/>
            <person name="Scholten O.E."/>
            <person name="Van Kan J.A.L."/>
        </authorList>
    </citation>
    <scope>NUCLEOTIDE SEQUENCE [LARGE SCALE GENOMIC DNA]</scope>
    <source>
        <strain evidence="1 2">B1</strain>
    </source>
</reference>
<gene>
    <name evidence="1" type="ORF">EAE98_000952</name>
</gene>
<sequence length="90" mass="9903">MFRPVIHRLFLDVALSKRLFCLVGLPCLCLTGKLPSPLLVYPVSKGSLHINMDLPPEALYPSHPPTLIAFDTKTSQLLSIKSSTNNSIQS</sequence>
<keyword evidence="2" id="KW-1185">Reference proteome</keyword>
<dbReference type="EMBL" id="RCSX01000002">
    <property type="protein sequence ID" value="KAF7938614.1"/>
    <property type="molecule type" value="Genomic_DNA"/>
</dbReference>
<organism evidence="1 2">
    <name type="scientific">Botrytis deweyae</name>
    <dbReference type="NCBI Taxonomy" id="2478750"/>
    <lineage>
        <taxon>Eukaryota</taxon>
        <taxon>Fungi</taxon>
        <taxon>Dikarya</taxon>
        <taxon>Ascomycota</taxon>
        <taxon>Pezizomycotina</taxon>
        <taxon>Leotiomycetes</taxon>
        <taxon>Helotiales</taxon>
        <taxon>Sclerotiniaceae</taxon>
        <taxon>Botrytis</taxon>
    </lineage>
</organism>
<dbReference type="Proteomes" id="UP000783213">
    <property type="component" value="Unassembled WGS sequence"/>
</dbReference>
<comment type="caution">
    <text evidence="1">The sequence shown here is derived from an EMBL/GenBank/DDBJ whole genome shotgun (WGS) entry which is preliminary data.</text>
</comment>
<name>A0ABQ7J0B7_9HELO</name>
<accession>A0ABQ7J0B7</accession>
<evidence type="ECO:0000313" key="2">
    <source>
        <dbReference type="Proteomes" id="UP000783213"/>
    </source>
</evidence>
<evidence type="ECO:0000313" key="1">
    <source>
        <dbReference type="EMBL" id="KAF7938614.1"/>
    </source>
</evidence>
<dbReference type="RefSeq" id="XP_038814835.1">
    <property type="nucleotide sequence ID" value="XM_038948569.1"/>
</dbReference>